<dbReference type="PANTHER" id="PTHR18901:SF38">
    <property type="entry name" value="PSEUDOURIDINE-5'-PHOSPHATASE"/>
    <property type="match status" value="1"/>
</dbReference>
<name>A0A8G2C2D5_DESNO</name>
<dbReference type="SFLD" id="SFLDG01129">
    <property type="entry name" value="C1.5:_HAD__Beta-PGM__Phosphata"/>
    <property type="match status" value="1"/>
</dbReference>
<accession>A0A8G2C2D5</accession>
<dbReference type="InterPro" id="IPR006439">
    <property type="entry name" value="HAD-SF_hydro_IA"/>
</dbReference>
<dbReference type="OrthoDB" id="9778019at2"/>
<comment type="caution">
    <text evidence="1">The sequence shown here is derived from an EMBL/GenBank/DDBJ whole genome shotgun (WGS) entry which is preliminary data.</text>
</comment>
<dbReference type="AlphaFoldDB" id="A0A8G2C2D5"/>
<dbReference type="Proteomes" id="UP000199581">
    <property type="component" value="Unassembled WGS sequence"/>
</dbReference>
<proteinExistence type="predicted"/>
<dbReference type="CDD" id="cd07505">
    <property type="entry name" value="HAD_BPGM-like"/>
    <property type="match status" value="1"/>
</dbReference>
<dbReference type="Gene3D" id="1.10.150.240">
    <property type="entry name" value="Putative phosphatase, domain 2"/>
    <property type="match status" value="1"/>
</dbReference>
<dbReference type="Gene3D" id="3.40.50.1000">
    <property type="entry name" value="HAD superfamily/HAD-like"/>
    <property type="match status" value="1"/>
</dbReference>
<protein>
    <submittedName>
        <fullName evidence="1">Haloacid dehalogenase superfamily, subfamily IA, variant 3 with third motif having DD or ED</fullName>
    </submittedName>
</protein>
<dbReference type="EMBL" id="FOTO01000004">
    <property type="protein sequence ID" value="SFL64568.1"/>
    <property type="molecule type" value="Genomic_DNA"/>
</dbReference>
<dbReference type="PRINTS" id="PR00413">
    <property type="entry name" value="HADHALOGNASE"/>
</dbReference>
<organism evidence="1 2">
    <name type="scientific">Desulfomicrobium norvegicum (strain DSM 1741 / NCIMB 8310)</name>
    <name type="common">Desulfovibrio baculatus (strain Norway 4)</name>
    <name type="synonym">Desulfovibrio desulfuricans (strain Norway 4)</name>
    <dbReference type="NCBI Taxonomy" id="52561"/>
    <lineage>
        <taxon>Bacteria</taxon>
        <taxon>Pseudomonadati</taxon>
        <taxon>Thermodesulfobacteriota</taxon>
        <taxon>Desulfovibrionia</taxon>
        <taxon>Desulfovibrionales</taxon>
        <taxon>Desulfomicrobiaceae</taxon>
        <taxon>Desulfomicrobium</taxon>
    </lineage>
</organism>
<dbReference type="InterPro" id="IPR041492">
    <property type="entry name" value="HAD_2"/>
</dbReference>
<sequence>MKKAQRPAAVLFDMDGLLLDTEATLKRIWQRESARLGFDLNDGLYAHLVGVPNVLCEEKLKCWFKDFPLAEFRANWKAVREEERRACAIPPMPGAVELVTWLDGQGVPLALATSSRREMVERNREAWPELFRFASIMTIEQIERPKPDPDIYLRTCAALKVQPGDCVIFEDSNPGMRAAIASGARAMMIPDLSTPEPDVREGAARIYPSLTQALASREEWF</sequence>
<evidence type="ECO:0000313" key="1">
    <source>
        <dbReference type="EMBL" id="SFL64568.1"/>
    </source>
</evidence>
<dbReference type="SUPFAM" id="SSF56784">
    <property type="entry name" value="HAD-like"/>
    <property type="match status" value="1"/>
</dbReference>
<dbReference type="InterPro" id="IPR023214">
    <property type="entry name" value="HAD_sf"/>
</dbReference>
<gene>
    <name evidence="1" type="ORF">SAMN05421830_104179</name>
</gene>
<dbReference type="RefSeq" id="WP_143077859.1">
    <property type="nucleotide sequence ID" value="NZ_FOTO01000004.1"/>
</dbReference>
<dbReference type="PANTHER" id="PTHR18901">
    <property type="entry name" value="2-DEOXYGLUCOSE-6-PHOSPHATE PHOSPHATASE 2"/>
    <property type="match status" value="1"/>
</dbReference>
<keyword evidence="2" id="KW-1185">Reference proteome</keyword>
<dbReference type="Pfam" id="PF13419">
    <property type="entry name" value="HAD_2"/>
    <property type="match status" value="1"/>
</dbReference>
<dbReference type="InterPro" id="IPR036412">
    <property type="entry name" value="HAD-like_sf"/>
</dbReference>
<evidence type="ECO:0000313" key="2">
    <source>
        <dbReference type="Proteomes" id="UP000199581"/>
    </source>
</evidence>
<dbReference type="NCBIfam" id="TIGR01509">
    <property type="entry name" value="HAD-SF-IA-v3"/>
    <property type="match status" value="1"/>
</dbReference>
<dbReference type="SFLD" id="SFLDS00003">
    <property type="entry name" value="Haloacid_Dehalogenase"/>
    <property type="match status" value="1"/>
</dbReference>
<reference evidence="1 2" key="1">
    <citation type="submission" date="2016-10" db="EMBL/GenBank/DDBJ databases">
        <authorList>
            <person name="Varghese N."/>
            <person name="Submissions S."/>
        </authorList>
    </citation>
    <scope>NUCLEOTIDE SEQUENCE [LARGE SCALE GENOMIC DNA]</scope>
    <source>
        <strain evidence="1 2">DSM 1741</strain>
    </source>
</reference>
<dbReference type="InterPro" id="IPR023198">
    <property type="entry name" value="PGP-like_dom2"/>
</dbReference>